<protein>
    <submittedName>
        <fullName evidence="9">Peptide/nickel transport system permease protein</fullName>
    </submittedName>
</protein>
<feature type="transmembrane region" description="Helical" evidence="7">
    <location>
        <begin position="235"/>
        <end position="258"/>
    </location>
</feature>
<evidence type="ECO:0000313" key="9">
    <source>
        <dbReference type="EMBL" id="MBE1582740.1"/>
    </source>
</evidence>
<dbReference type="Proteomes" id="UP000633509">
    <property type="component" value="Unassembled WGS sequence"/>
</dbReference>
<dbReference type="Pfam" id="PF00528">
    <property type="entry name" value="BPD_transp_1"/>
    <property type="match status" value="1"/>
</dbReference>
<accession>A0ABR9LQ07</accession>
<reference evidence="9 10" key="1">
    <citation type="submission" date="2020-10" db="EMBL/GenBank/DDBJ databases">
        <title>Sequencing the genomes of 1000 actinobacteria strains.</title>
        <authorList>
            <person name="Klenk H.-P."/>
        </authorList>
    </citation>
    <scope>NUCLEOTIDE SEQUENCE [LARGE SCALE GENOMIC DNA]</scope>
    <source>
        <strain evidence="9 10">DSM 43173</strain>
    </source>
</reference>
<evidence type="ECO:0000256" key="5">
    <source>
        <dbReference type="ARBA" id="ARBA00022989"/>
    </source>
</evidence>
<evidence type="ECO:0000256" key="1">
    <source>
        <dbReference type="ARBA" id="ARBA00004651"/>
    </source>
</evidence>
<feature type="transmembrane region" description="Helical" evidence="7">
    <location>
        <begin position="278"/>
        <end position="300"/>
    </location>
</feature>
<dbReference type="InterPro" id="IPR035906">
    <property type="entry name" value="MetI-like_sf"/>
</dbReference>
<keyword evidence="3" id="KW-1003">Cell membrane</keyword>
<evidence type="ECO:0000256" key="7">
    <source>
        <dbReference type="RuleBase" id="RU363032"/>
    </source>
</evidence>
<gene>
    <name evidence="9" type="ORF">H4W80_000998</name>
</gene>
<feature type="transmembrane region" description="Helical" evidence="7">
    <location>
        <begin position="12"/>
        <end position="30"/>
    </location>
</feature>
<dbReference type="InterPro" id="IPR045621">
    <property type="entry name" value="BPD_transp_1_N"/>
</dbReference>
<keyword evidence="5 7" id="KW-1133">Transmembrane helix</keyword>
<evidence type="ECO:0000256" key="6">
    <source>
        <dbReference type="ARBA" id="ARBA00023136"/>
    </source>
</evidence>
<dbReference type="PANTHER" id="PTHR43163">
    <property type="entry name" value="DIPEPTIDE TRANSPORT SYSTEM PERMEASE PROTEIN DPPB-RELATED"/>
    <property type="match status" value="1"/>
</dbReference>
<dbReference type="PROSITE" id="PS50928">
    <property type="entry name" value="ABC_TM1"/>
    <property type="match status" value="1"/>
</dbReference>
<evidence type="ECO:0000256" key="3">
    <source>
        <dbReference type="ARBA" id="ARBA00022475"/>
    </source>
</evidence>
<comment type="subcellular location">
    <subcellularLocation>
        <location evidence="1 7">Cell membrane</location>
        <topology evidence="1 7">Multi-pass membrane protein</topology>
    </subcellularLocation>
</comment>
<keyword evidence="6 7" id="KW-0472">Membrane</keyword>
<sequence>MLRYLGKQAATLVILLFVASVLIFALVYLAPGDPLSSLLGNRTPDPQRVAQLRAQYHLDQPFLERYWLWLGNALQGDFGTSISAQTGVSGLLRSAAPVTLWLIVYSQLLVIIIGTTAAAVAARFKGVPDAIVALGTTVGATIPTFVTAVLLSTVFTVHFRIFPATGAGSGFVDRLWHLTLPAIALAIVSSAMLARIGRAAMREEMESPHTLTETARGVPYGRVFRRHVLRNAAPPMLAVVGLQIPAMIAGSVIVEQAFGLSGLGSLLLNGANAHDYPVVQTIALLIVLVTVITAVVVDILQGMLDPRVKIGARS</sequence>
<comment type="similarity">
    <text evidence="7">Belongs to the binding-protein-dependent transport system permease family.</text>
</comment>
<dbReference type="PANTHER" id="PTHR43163:SF6">
    <property type="entry name" value="DIPEPTIDE TRANSPORT SYSTEM PERMEASE PROTEIN DPPB-RELATED"/>
    <property type="match status" value="1"/>
</dbReference>
<evidence type="ECO:0000313" key="10">
    <source>
        <dbReference type="Proteomes" id="UP000633509"/>
    </source>
</evidence>
<dbReference type="InterPro" id="IPR000515">
    <property type="entry name" value="MetI-like"/>
</dbReference>
<dbReference type="Gene3D" id="1.10.3720.10">
    <property type="entry name" value="MetI-like"/>
    <property type="match status" value="1"/>
</dbReference>
<keyword evidence="2 7" id="KW-0813">Transport</keyword>
<evidence type="ECO:0000256" key="4">
    <source>
        <dbReference type="ARBA" id="ARBA00022692"/>
    </source>
</evidence>
<feature type="transmembrane region" description="Helical" evidence="7">
    <location>
        <begin position="98"/>
        <end position="120"/>
    </location>
</feature>
<dbReference type="Pfam" id="PF19300">
    <property type="entry name" value="BPD_transp_1_N"/>
    <property type="match status" value="1"/>
</dbReference>
<proteinExistence type="inferred from homology"/>
<dbReference type="EMBL" id="JADBEK010000001">
    <property type="protein sequence ID" value="MBE1582740.1"/>
    <property type="molecule type" value="Genomic_DNA"/>
</dbReference>
<evidence type="ECO:0000256" key="2">
    <source>
        <dbReference type="ARBA" id="ARBA00022448"/>
    </source>
</evidence>
<organism evidence="9 10">
    <name type="scientific">Nonomuraea angiospora</name>
    <dbReference type="NCBI Taxonomy" id="46172"/>
    <lineage>
        <taxon>Bacteria</taxon>
        <taxon>Bacillati</taxon>
        <taxon>Actinomycetota</taxon>
        <taxon>Actinomycetes</taxon>
        <taxon>Streptosporangiales</taxon>
        <taxon>Streptosporangiaceae</taxon>
        <taxon>Nonomuraea</taxon>
    </lineage>
</organism>
<keyword evidence="10" id="KW-1185">Reference proteome</keyword>
<dbReference type="RefSeq" id="WP_192783968.1">
    <property type="nucleotide sequence ID" value="NZ_JADBEK010000001.1"/>
</dbReference>
<name>A0ABR9LQ07_9ACTN</name>
<feature type="transmembrane region" description="Helical" evidence="7">
    <location>
        <begin position="175"/>
        <end position="196"/>
    </location>
</feature>
<feature type="transmembrane region" description="Helical" evidence="7">
    <location>
        <begin position="132"/>
        <end position="155"/>
    </location>
</feature>
<dbReference type="SUPFAM" id="SSF161098">
    <property type="entry name" value="MetI-like"/>
    <property type="match status" value="1"/>
</dbReference>
<dbReference type="CDD" id="cd06261">
    <property type="entry name" value="TM_PBP2"/>
    <property type="match status" value="1"/>
</dbReference>
<comment type="caution">
    <text evidence="9">The sequence shown here is derived from an EMBL/GenBank/DDBJ whole genome shotgun (WGS) entry which is preliminary data.</text>
</comment>
<feature type="domain" description="ABC transmembrane type-1" evidence="8">
    <location>
        <begin position="96"/>
        <end position="297"/>
    </location>
</feature>
<keyword evidence="4 7" id="KW-0812">Transmembrane</keyword>
<evidence type="ECO:0000259" key="8">
    <source>
        <dbReference type="PROSITE" id="PS50928"/>
    </source>
</evidence>